<dbReference type="GO" id="GO:0016787">
    <property type="term" value="F:hydrolase activity"/>
    <property type="evidence" value="ECO:0007669"/>
    <property type="project" value="UniProtKB-KW"/>
</dbReference>
<keyword evidence="2" id="KW-1185">Reference proteome</keyword>
<protein>
    <submittedName>
        <fullName evidence="1">NUDIX hydrolase</fullName>
    </submittedName>
</protein>
<keyword evidence="1" id="KW-0378">Hydrolase</keyword>
<evidence type="ECO:0000313" key="2">
    <source>
        <dbReference type="Proteomes" id="UP000315321"/>
    </source>
</evidence>
<gene>
    <name evidence="1" type="ORF">FO470_07770</name>
</gene>
<accession>A0ABY3DTE4</accession>
<dbReference type="InterPro" id="IPR015797">
    <property type="entry name" value="NUDIX_hydrolase-like_dom_sf"/>
</dbReference>
<organism evidence="1 2">
    <name type="scientific">Ancylobacter moscoviensis</name>
    <dbReference type="NCBI Taxonomy" id="2597768"/>
    <lineage>
        <taxon>Bacteria</taxon>
        <taxon>Pseudomonadati</taxon>
        <taxon>Pseudomonadota</taxon>
        <taxon>Alphaproteobacteria</taxon>
        <taxon>Hyphomicrobiales</taxon>
        <taxon>Xanthobacteraceae</taxon>
        <taxon>Ancylobacter</taxon>
    </lineage>
</organism>
<sequence length="226" mass="24511">MGVTPAPHAFSAEERAGIDALYAERLKANPALWNGRVLILAEHRFEGDALIGRYSECDYAALLWLLGAPASHSRLRNGFAMGALRGADGAFVMARMAPWTANAGRVYFAAGTPDLSDVTTDGRVDLEGSLLREFSEETGIPASDVALTAGWTALVDARRIALMRQIVAREPADAVAARIRAFIAREPRPEIDEVIIVRGPVDVPEAVPVFLRTYLAAVWEREGTRV</sequence>
<comment type="caution">
    <text evidence="1">The sequence shown here is derived from an EMBL/GenBank/DDBJ whole genome shotgun (WGS) entry which is preliminary data.</text>
</comment>
<dbReference type="EMBL" id="VMBP01000002">
    <property type="protein sequence ID" value="TSJ63325.1"/>
    <property type="molecule type" value="Genomic_DNA"/>
</dbReference>
<name>A0ABY3DTE4_9HYPH</name>
<dbReference type="Proteomes" id="UP000315321">
    <property type="component" value="Unassembled WGS sequence"/>
</dbReference>
<evidence type="ECO:0000313" key="1">
    <source>
        <dbReference type="EMBL" id="TSJ63325.1"/>
    </source>
</evidence>
<proteinExistence type="predicted"/>
<reference evidence="1 2" key="1">
    <citation type="submission" date="2019-07" db="EMBL/GenBank/DDBJ databases">
        <authorList>
            <person name="Grouzdev D.S."/>
        </authorList>
    </citation>
    <scope>NUCLEOTIDE SEQUENCE [LARGE SCALE GENOMIC DNA]</scope>
    <source>
        <strain evidence="1 2">3C</strain>
    </source>
</reference>
<dbReference type="SUPFAM" id="SSF55811">
    <property type="entry name" value="Nudix"/>
    <property type="match status" value="1"/>
</dbReference>